<dbReference type="Proteomes" id="UP001344447">
    <property type="component" value="Unassembled WGS sequence"/>
</dbReference>
<evidence type="ECO:0000256" key="2">
    <source>
        <dbReference type="ARBA" id="ARBA00022603"/>
    </source>
</evidence>
<proteinExistence type="inferred from homology"/>
<dbReference type="PANTHER" id="PTHR44942">
    <property type="entry name" value="METHYLTRANSF_11 DOMAIN-CONTAINING PROTEIN"/>
    <property type="match status" value="1"/>
</dbReference>
<dbReference type="InterPro" id="IPR051052">
    <property type="entry name" value="Diverse_substrate_MTase"/>
</dbReference>
<dbReference type="InterPro" id="IPR029063">
    <property type="entry name" value="SAM-dependent_MTases_sf"/>
</dbReference>
<keyword evidence="6" id="KW-1185">Reference proteome</keyword>
<name>A0AAN7YSM9_9MYCE</name>
<comment type="similarity">
    <text evidence="1">Belongs to the methyltransferase superfamily.</text>
</comment>
<dbReference type="SUPFAM" id="SSF53335">
    <property type="entry name" value="S-adenosyl-L-methionine-dependent methyltransferases"/>
    <property type="match status" value="1"/>
</dbReference>
<dbReference type="CDD" id="cd02440">
    <property type="entry name" value="AdoMet_MTases"/>
    <property type="match status" value="1"/>
</dbReference>
<feature type="domain" description="Methyltransferase type 11" evidence="4">
    <location>
        <begin position="54"/>
        <end position="143"/>
    </location>
</feature>
<dbReference type="GO" id="GO:0008757">
    <property type="term" value="F:S-adenosylmethionine-dependent methyltransferase activity"/>
    <property type="evidence" value="ECO:0007669"/>
    <property type="project" value="InterPro"/>
</dbReference>
<accession>A0AAN7YSM9</accession>
<keyword evidence="2" id="KW-0489">Methyltransferase</keyword>
<evidence type="ECO:0000259" key="4">
    <source>
        <dbReference type="Pfam" id="PF08241"/>
    </source>
</evidence>
<gene>
    <name evidence="5" type="ORF">RB653_002402</name>
</gene>
<dbReference type="PANTHER" id="PTHR44942:SF4">
    <property type="entry name" value="METHYLTRANSFERASE TYPE 11 DOMAIN-CONTAINING PROTEIN"/>
    <property type="match status" value="1"/>
</dbReference>
<keyword evidence="3" id="KW-0808">Transferase</keyword>
<dbReference type="EMBL" id="JAVFKY010000004">
    <property type="protein sequence ID" value="KAK5577461.1"/>
    <property type="molecule type" value="Genomic_DNA"/>
</dbReference>
<comment type="caution">
    <text evidence="5">The sequence shown here is derived from an EMBL/GenBank/DDBJ whole genome shotgun (WGS) entry which is preliminary data.</text>
</comment>
<dbReference type="GO" id="GO:0032259">
    <property type="term" value="P:methylation"/>
    <property type="evidence" value="ECO:0007669"/>
    <property type="project" value="UniProtKB-KW"/>
</dbReference>
<evidence type="ECO:0000256" key="3">
    <source>
        <dbReference type="ARBA" id="ARBA00022679"/>
    </source>
</evidence>
<dbReference type="Gene3D" id="3.40.50.150">
    <property type="entry name" value="Vaccinia Virus protein VP39"/>
    <property type="match status" value="1"/>
</dbReference>
<dbReference type="InterPro" id="IPR013216">
    <property type="entry name" value="Methyltransf_11"/>
</dbReference>
<evidence type="ECO:0000256" key="1">
    <source>
        <dbReference type="ARBA" id="ARBA00008361"/>
    </source>
</evidence>
<organism evidence="5 6">
    <name type="scientific">Dictyostelium firmibasis</name>
    <dbReference type="NCBI Taxonomy" id="79012"/>
    <lineage>
        <taxon>Eukaryota</taxon>
        <taxon>Amoebozoa</taxon>
        <taxon>Evosea</taxon>
        <taxon>Eumycetozoa</taxon>
        <taxon>Dictyostelia</taxon>
        <taxon>Dictyosteliales</taxon>
        <taxon>Dictyosteliaceae</taxon>
        <taxon>Dictyostelium</taxon>
    </lineage>
</organism>
<reference evidence="5 6" key="1">
    <citation type="submission" date="2023-11" db="EMBL/GenBank/DDBJ databases">
        <title>Dfirmibasis_genome.</title>
        <authorList>
            <person name="Edelbroek B."/>
            <person name="Kjellin J."/>
            <person name="Jerlstrom-Hultqvist J."/>
            <person name="Soderbom F."/>
        </authorList>
    </citation>
    <scope>NUCLEOTIDE SEQUENCE [LARGE SCALE GENOMIC DNA]</scope>
    <source>
        <strain evidence="5 6">TNS-C-14</strain>
    </source>
</reference>
<protein>
    <recommendedName>
        <fullName evidence="4">Methyltransferase type 11 domain-containing protein</fullName>
    </recommendedName>
</protein>
<evidence type="ECO:0000313" key="5">
    <source>
        <dbReference type="EMBL" id="KAK5577461.1"/>
    </source>
</evidence>
<dbReference type="AlphaFoldDB" id="A0AAN7YSM9"/>
<evidence type="ECO:0000313" key="6">
    <source>
        <dbReference type="Proteomes" id="UP001344447"/>
    </source>
</evidence>
<dbReference type="Pfam" id="PF08241">
    <property type="entry name" value="Methyltransf_11"/>
    <property type="match status" value="1"/>
</dbReference>
<sequence>MSTDKNSEITNTTEFKDEFGKFSKNYSSFRPLYPDSLYQLIEESVDLEHRELVIDVGCGSGQNSIKLPKIFKKVLAFDPSEGQILSALKHNQVEYKVGSAEKIDVPDNSADAISAATCLHWFNLPLFFKEAERILKSGGYLVVFTYGLHEISNNEEAARVQNELYDVTIGPEYRNETVHALVKSGYRDIAFPFKDTKRTSLKFKTKVSITSLIGHYSSMSPYSNYVKTNPDPLPQVKEKILKAYQTNDDQTPLVECEYTLSIIISKKD</sequence>